<protein>
    <submittedName>
        <fullName evidence="1">Uncharacterized protein</fullName>
    </submittedName>
</protein>
<dbReference type="EMBL" id="MN739615">
    <property type="protein sequence ID" value="QHT16092.1"/>
    <property type="molecule type" value="Genomic_DNA"/>
</dbReference>
<accession>A0A6C0DIA2</accession>
<sequence>MSEETINDSYLFSYDALKLLIKDEEDIMRNLQNTNFEEVVLVPFKINMSGRDPFNTIMLVRDASNNELCFTTILNNIQEDSENKFTDFSVLFTFIKCYLFSLLKLKDYQNYDNNIDFKGIYLHEKKIYMFIDLTQVEINVNLMYKTNQCWFALMDEVINRNHVCNIPISYDVTNFFVNNSEFIFLKNGVTGEDIEIPSVVYTGTHEKLLYFTFVFGNIKSNSNSILGSNYYFTNFKNAIRQGGWSKDYKPEFRHDVEITENNSGKYIKGGIIRYALFLGNYLIKENLADDKIDSSEIKKARLINDELDYIYEKLTLRISDHDNLWNENYDSVILGNIELDNGEMLKETPMFVTKNFEDQIPLSYHYINKALLKDNFNELEDYEIL</sequence>
<proteinExistence type="predicted"/>
<name>A0A6C0DIA2_9ZZZZ</name>
<evidence type="ECO:0000313" key="1">
    <source>
        <dbReference type="EMBL" id="QHT16092.1"/>
    </source>
</evidence>
<dbReference type="AlphaFoldDB" id="A0A6C0DIA2"/>
<organism evidence="1">
    <name type="scientific">viral metagenome</name>
    <dbReference type="NCBI Taxonomy" id="1070528"/>
    <lineage>
        <taxon>unclassified sequences</taxon>
        <taxon>metagenomes</taxon>
        <taxon>organismal metagenomes</taxon>
    </lineage>
</organism>
<reference evidence="1" key="1">
    <citation type="journal article" date="2020" name="Nature">
        <title>Giant virus diversity and host interactions through global metagenomics.</title>
        <authorList>
            <person name="Schulz F."/>
            <person name="Roux S."/>
            <person name="Paez-Espino D."/>
            <person name="Jungbluth S."/>
            <person name="Walsh D.A."/>
            <person name="Denef V.J."/>
            <person name="McMahon K.D."/>
            <person name="Konstantinidis K.T."/>
            <person name="Eloe-Fadrosh E.A."/>
            <person name="Kyrpides N.C."/>
            <person name="Woyke T."/>
        </authorList>
    </citation>
    <scope>NUCLEOTIDE SEQUENCE</scope>
    <source>
        <strain evidence="1">GVMAG-M-3300023174-182</strain>
    </source>
</reference>